<gene>
    <name evidence="2" type="ORF">BU16DRAFT_564765</name>
</gene>
<keyword evidence="1" id="KW-0472">Membrane</keyword>
<name>A0A6A6QJN0_9PEZI</name>
<sequence>MAVVRDPAFWRRFSMAVHLDEEAQNPQARPELKHSDSWLARQKTKSSRRTFICWIFWLVFAGLVAGIVIVVLFLKAKGIIH</sequence>
<dbReference type="OrthoDB" id="5353310at2759"/>
<keyword evidence="1" id="KW-0812">Transmembrane</keyword>
<evidence type="ECO:0000313" key="3">
    <source>
        <dbReference type="Proteomes" id="UP000799750"/>
    </source>
</evidence>
<dbReference type="AlphaFoldDB" id="A0A6A6QJN0"/>
<evidence type="ECO:0000313" key="2">
    <source>
        <dbReference type="EMBL" id="KAF2492309.1"/>
    </source>
</evidence>
<feature type="transmembrane region" description="Helical" evidence="1">
    <location>
        <begin position="51"/>
        <end position="74"/>
    </location>
</feature>
<dbReference type="Proteomes" id="UP000799750">
    <property type="component" value="Unassembled WGS sequence"/>
</dbReference>
<organism evidence="2 3">
    <name type="scientific">Lophium mytilinum</name>
    <dbReference type="NCBI Taxonomy" id="390894"/>
    <lineage>
        <taxon>Eukaryota</taxon>
        <taxon>Fungi</taxon>
        <taxon>Dikarya</taxon>
        <taxon>Ascomycota</taxon>
        <taxon>Pezizomycotina</taxon>
        <taxon>Dothideomycetes</taxon>
        <taxon>Pleosporomycetidae</taxon>
        <taxon>Mytilinidiales</taxon>
        <taxon>Mytilinidiaceae</taxon>
        <taxon>Lophium</taxon>
    </lineage>
</organism>
<protein>
    <submittedName>
        <fullName evidence="2">Uncharacterized protein</fullName>
    </submittedName>
</protein>
<keyword evidence="3" id="KW-1185">Reference proteome</keyword>
<reference evidence="2" key="1">
    <citation type="journal article" date="2020" name="Stud. Mycol.">
        <title>101 Dothideomycetes genomes: a test case for predicting lifestyles and emergence of pathogens.</title>
        <authorList>
            <person name="Haridas S."/>
            <person name="Albert R."/>
            <person name="Binder M."/>
            <person name="Bloem J."/>
            <person name="Labutti K."/>
            <person name="Salamov A."/>
            <person name="Andreopoulos B."/>
            <person name="Baker S."/>
            <person name="Barry K."/>
            <person name="Bills G."/>
            <person name="Bluhm B."/>
            <person name="Cannon C."/>
            <person name="Castanera R."/>
            <person name="Culley D."/>
            <person name="Daum C."/>
            <person name="Ezra D."/>
            <person name="Gonzalez J."/>
            <person name="Henrissat B."/>
            <person name="Kuo A."/>
            <person name="Liang C."/>
            <person name="Lipzen A."/>
            <person name="Lutzoni F."/>
            <person name="Magnuson J."/>
            <person name="Mondo S."/>
            <person name="Nolan M."/>
            <person name="Ohm R."/>
            <person name="Pangilinan J."/>
            <person name="Park H.-J."/>
            <person name="Ramirez L."/>
            <person name="Alfaro M."/>
            <person name="Sun H."/>
            <person name="Tritt A."/>
            <person name="Yoshinaga Y."/>
            <person name="Zwiers L.-H."/>
            <person name="Turgeon B."/>
            <person name="Goodwin S."/>
            <person name="Spatafora J."/>
            <person name="Crous P."/>
            <person name="Grigoriev I."/>
        </authorList>
    </citation>
    <scope>NUCLEOTIDE SEQUENCE</scope>
    <source>
        <strain evidence="2">CBS 269.34</strain>
    </source>
</reference>
<keyword evidence="1" id="KW-1133">Transmembrane helix</keyword>
<evidence type="ECO:0000256" key="1">
    <source>
        <dbReference type="SAM" id="Phobius"/>
    </source>
</evidence>
<accession>A0A6A6QJN0</accession>
<dbReference type="EMBL" id="MU004194">
    <property type="protein sequence ID" value="KAF2492309.1"/>
    <property type="molecule type" value="Genomic_DNA"/>
</dbReference>
<proteinExistence type="predicted"/>